<accession>A0A9P6JPQ6</accession>
<dbReference type="AlphaFoldDB" id="A0A9P6JPQ6"/>
<organism evidence="1 2">
    <name type="scientific">Crepidotus variabilis</name>
    <dbReference type="NCBI Taxonomy" id="179855"/>
    <lineage>
        <taxon>Eukaryota</taxon>
        <taxon>Fungi</taxon>
        <taxon>Dikarya</taxon>
        <taxon>Basidiomycota</taxon>
        <taxon>Agaricomycotina</taxon>
        <taxon>Agaricomycetes</taxon>
        <taxon>Agaricomycetidae</taxon>
        <taxon>Agaricales</taxon>
        <taxon>Agaricineae</taxon>
        <taxon>Crepidotaceae</taxon>
        <taxon>Crepidotus</taxon>
    </lineage>
</organism>
<dbReference type="EMBL" id="MU157850">
    <property type="protein sequence ID" value="KAF9528767.1"/>
    <property type="molecule type" value="Genomic_DNA"/>
</dbReference>
<proteinExistence type="predicted"/>
<comment type="caution">
    <text evidence="1">The sequence shown here is derived from an EMBL/GenBank/DDBJ whole genome shotgun (WGS) entry which is preliminary data.</text>
</comment>
<sequence>MSFFLTDPFYVTSTTDTVEQAANAPHNPLDLDYETAALIVKLAMEDLDELRGQGKGKARANAPLTDEEYALQVQSQQYQELLISTEDAIIAKSLQEASATDATYLEALVVAERAAVADRRAALALSRGEALPPVQACQRRLEDPAYQMHPNDQA</sequence>
<dbReference type="Proteomes" id="UP000807306">
    <property type="component" value="Unassembled WGS sequence"/>
</dbReference>
<protein>
    <submittedName>
        <fullName evidence="1">Uncharacterized protein</fullName>
    </submittedName>
</protein>
<keyword evidence="2" id="KW-1185">Reference proteome</keyword>
<reference evidence="1" key="1">
    <citation type="submission" date="2020-11" db="EMBL/GenBank/DDBJ databases">
        <authorList>
            <consortium name="DOE Joint Genome Institute"/>
            <person name="Ahrendt S."/>
            <person name="Riley R."/>
            <person name="Andreopoulos W."/>
            <person name="Labutti K."/>
            <person name="Pangilinan J."/>
            <person name="Ruiz-Duenas F.J."/>
            <person name="Barrasa J.M."/>
            <person name="Sanchez-Garcia M."/>
            <person name="Camarero S."/>
            <person name="Miyauchi S."/>
            <person name="Serrano A."/>
            <person name="Linde D."/>
            <person name="Babiker R."/>
            <person name="Drula E."/>
            <person name="Ayuso-Fernandez I."/>
            <person name="Pacheco R."/>
            <person name="Padilla G."/>
            <person name="Ferreira P."/>
            <person name="Barriuso J."/>
            <person name="Kellner H."/>
            <person name="Castanera R."/>
            <person name="Alfaro M."/>
            <person name="Ramirez L."/>
            <person name="Pisabarro A.G."/>
            <person name="Kuo A."/>
            <person name="Tritt A."/>
            <person name="Lipzen A."/>
            <person name="He G."/>
            <person name="Yan M."/>
            <person name="Ng V."/>
            <person name="Cullen D."/>
            <person name="Martin F."/>
            <person name="Rosso M.-N."/>
            <person name="Henrissat B."/>
            <person name="Hibbett D."/>
            <person name="Martinez A.T."/>
            <person name="Grigoriev I.V."/>
        </authorList>
    </citation>
    <scope>NUCLEOTIDE SEQUENCE</scope>
    <source>
        <strain evidence="1">CBS 506.95</strain>
    </source>
</reference>
<evidence type="ECO:0000313" key="1">
    <source>
        <dbReference type="EMBL" id="KAF9528767.1"/>
    </source>
</evidence>
<name>A0A9P6JPQ6_9AGAR</name>
<evidence type="ECO:0000313" key="2">
    <source>
        <dbReference type="Proteomes" id="UP000807306"/>
    </source>
</evidence>
<gene>
    <name evidence="1" type="ORF">CPB83DRAFT_297952</name>
</gene>
<dbReference type="OrthoDB" id="9977870at2759"/>